<evidence type="ECO:0000313" key="3">
    <source>
        <dbReference type="Proteomes" id="UP000035425"/>
    </source>
</evidence>
<keyword evidence="3" id="KW-1185">Reference proteome</keyword>
<dbReference type="Proteomes" id="UP000035425">
    <property type="component" value="Unassembled WGS sequence"/>
</dbReference>
<organism evidence="2 3">
    <name type="scientific">Protofrankia coriariae</name>
    <dbReference type="NCBI Taxonomy" id="1562887"/>
    <lineage>
        <taxon>Bacteria</taxon>
        <taxon>Bacillati</taxon>
        <taxon>Actinomycetota</taxon>
        <taxon>Actinomycetes</taxon>
        <taxon>Frankiales</taxon>
        <taxon>Frankiaceae</taxon>
        <taxon>Protofrankia</taxon>
    </lineage>
</organism>
<name>A0ABR5EYW9_9ACTN</name>
<evidence type="ECO:0000313" key="2">
    <source>
        <dbReference type="EMBL" id="KLL09651.1"/>
    </source>
</evidence>
<accession>A0ABR5EYW9</accession>
<reference evidence="2 3" key="1">
    <citation type="submission" date="2014-12" db="EMBL/GenBank/DDBJ databases">
        <title>Frankia sp. BMG5.1 draft genome.</title>
        <authorList>
            <person name="Gtari M."/>
            <person name="Ghodhbane-Gtari F."/>
            <person name="Nouioui I."/>
            <person name="Ktari A."/>
            <person name="Hezbri K."/>
            <person name="Mimouni W."/>
            <person name="Sbissi I."/>
            <person name="Ayari A."/>
            <person name="Yamanaka T."/>
            <person name="Normand P."/>
            <person name="Tisa L.S."/>
            <person name="Boudabous A."/>
        </authorList>
    </citation>
    <scope>NUCLEOTIDE SEQUENCE [LARGE SCALE GENOMIC DNA]</scope>
    <source>
        <strain evidence="2 3">BMG5.1</strain>
    </source>
</reference>
<evidence type="ECO:0000256" key="1">
    <source>
        <dbReference type="SAM" id="MobiDB-lite"/>
    </source>
</evidence>
<evidence type="ECO:0008006" key="4">
    <source>
        <dbReference type="Google" id="ProtNLM"/>
    </source>
</evidence>
<protein>
    <recommendedName>
        <fullName evidence="4">Transposase</fullName>
    </recommendedName>
</protein>
<feature type="region of interest" description="Disordered" evidence="1">
    <location>
        <begin position="35"/>
        <end position="64"/>
    </location>
</feature>
<dbReference type="EMBL" id="JWIO01000068">
    <property type="protein sequence ID" value="KLL09651.1"/>
    <property type="molecule type" value="Genomic_DNA"/>
</dbReference>
<comment type="caution">
    <text evidence="2">The sequence shown here is derived from an EMBL/GenBank/DDBJ whole genome shotgun (WGS) entry which is preliminary data.</text>
</comment>
<sequence length="64" mass="7371">MRLCQISDVSPRMLAGRVGSHRLPERRELVDEPPMTATGKRQTAIGKRQRFRPRELARREEATA</sequence>
<gene>
    <name evidence="2" type="ORF">FrCorBMG51_23410</name>
</gene>
<proteinExistence type="predicted"/>
<feature type="compositionally biased region" description="Basic and acidic residues" evidence="1">
    <location>
        <begin position="52"/>
        <end position="64"/>
    </location>
</feature>